<dbReference type="PANTHER" id="PTHR38471">
    <property type="entry name" value="FOUR HELIX BUNDLE PROTEIN"/>
    <property type="match status" value="1"/>
</dbReference>
<evidence type="ECO:0008006" key="3">
    <source>
        <dbReference type="Google" id="ProtNLM"/>
    </source>
</evidence>
<dbReference type="Pfam" id="PF05635">
    <property type="entry name" value="23S_rRNA_IVP"/>
    <property type="match status" value="1"/>
</dbReference>
<dbReference type="EMBL" id="CP036276">
    <property type="protein sequence ID" value="QDU45262.1"/>
    <property type="molecule type" value="Genomic_DNA"/>
</dbReference>
<dbReference type="InterPro" id="IPR036583">
    <property type="entry name" value="23S_rRNA_IVS_sf"/>
</dbReference>
<dbReference type="SUPFAM" id="SSF158446">
    <property type="entry name" value="IVS-encoded protein-like"/>
    <property type="match status" value="1"/>
</dbReference>
<protein>
    <recommendedName>
        <fullName evidence="3">Four helix bundle protein</fullName>
    </recommendedName>
</protein>
<dbReference type="Gene3D" id="1.20.1440.60">
    <property type="entry name" value="23S rRNA-intervening sequence"/>
    <property type="match status" value="1"/>
</dbReference>
<dbReference type="KEGG" id="sdyn:Mal52_37540"/>
<dbReference type="AlphaFoldDB" id="A0A517ZRZ8"/>
<accession>A0A517ZRZ8</accession>
<proteinExistence type="predicted"/>
<keyword evidence="2" id="KW-1185">Reference proteome</keyword>
<evidence type="ECO:0000313" key="1">
    <source>
        <dbReference type="EMBL" id="QDU45262.1"/>
    </source>
</evidence>
<gene>
    <name evidence="1" type="ORF">Mal52_37540</name>
</gene>
<name>A0A517ZRZ8_9PLAN</name>
<dbReference type="Proteomes" id="UP000319383">
    <property type="component" value="Chromosome"/>
</dbReference>
<sequence length="111" mass="12476">MDIVEAVYRATSTFPADERFGLTQQLRRAVVSVPSNIAERQGRKSTNEFIHFLSIAKGSLCEVETQLIIAQRLGYLQNELLDQLLTQSDEVGRIMNGLTRSLAKKTKPQIL</sequence>
<reference evidence="1 2" key="1">
    <citation type="submission" date="2019-02" db="EMBL/GenBank/DDBJ databases">
        <title>Deep-cultivation of Planctomycetes and their phenomic and genomic characterization uncovers novel biology.</title>
        <authorList>
            <person name="Wiegand S."/>
            <person name="Jogler M."/>
            <person name="Boedeker C."/>
            <person name="Pinto D."/>
            <person name="Vollmers J."/>
            <person name="Rivas-Marin E."/>
            <person name="Kohn T."/>
            <person name="Peeters S.H."/>
            <person name="Heuer A."/>
            <person name="Rast P."/>
            <person name="Oberbeckmann S."/>
            <person name="Bunk B."/>
            <person name="Jeske O."/>
            <person name="Meyerdierks A."/>
            <person name="Storesund J.E."/>
            <person name="Kallscheuer N."/>
            <person name="Luecker S."/>
            <person name="Lage O.M."/>
            <person name="Pohl T."/>
            <person name="Merkel B.J."/>
            <person name="Hornburger P."/>
            <person name="Mueller R.-W."/>
            <person name="Bruemmer F."/>
            <person name="Labrenz M."/>
            <person name="Spormann A.M."/>
            <person name="Op den Camp H."/>
            <person name="Overmann J."/>
            <person name="Amann R."/>
            <person name="Jetten M.S.M."/>
            <person name="Mascher T."/>
            <person name="Medema M.H."/>
            <person name="Devos D.P."/>
            <person name="Kaster A.-K."/>
            <person name="Ovreas L."/>
            <person name="Rohde M."/>
            <person name="Galperin M.Y."/>
            <person name="Jogler C."/>
        </authorList>
    </citation>
    <scope>NUCLEOTIDE SEQUENCE [LARGE SCALE GENOMIC DNA]</scope>
    <source>
        <strain evidence="1 2">Mal52</strain>
    </source>
</reference>
<evidence type="ECO:0000313" key="2">
    <source>
        <dbReference type="Proteomes" id="UP000319383"/>
    </source>
</evidence>
<dbReference type="CDD" id="cd16377">
    <property type="entry name" value="23S_rRNA_IVP_like"/>
    <property type="match status" value="1"/>
</dbReference>
<dbReference type="NCBIfam" id="TIGR02436">
    <property type="entry name" value="four helix bundle protein"/>
    <property type="match status" value="1"/>
</dbReference>
<dbReference type="PANTHER" id="PTHR38471:SF2">
    <property type="entry name" value="FOUR HELIX BUNDLE PROTEIN"/>
    <property type="match status" value="1"/>
</dbReference>
<dbReference type="InterPro" id="IPR012657">
    <property type="entry name" value="23S_rRNA-intervening_sequence"/>
</dbReference>
<organism evidence="1 2">
    <name type="scientific">Symmachiella dynata</name>
    <dbReference type="NCBI Taxonomy" id="2527995"/>
    <lineage>
        <taxon>Bacteria</taxon>
        <taxon>Pseudomonadati</taxon>
        <taxon>Planctomycetota</taxon>
        <taxon>Planctomycetia</taxon>
        <taxon>Planctomycetales</taxon>
        <taxon>Planctomycetaceae</taxon>
        <taxon>Symmachiella</taxon>
    </lineage>
</organism>